<evidence type="ECO:0000256" key="7">
    <source>
        <dbReference type="ARBA" id="ARBA00023242"/>
    </source>
</evidence>
<feature type="compositionally biased region" description="Basic and acidic residues" evidence="10">
    <location>
        <begin position="228"/>
        <end position="250"/>
    </location>
</feature>
<dbReference type="Pfam" id="PF08221">
    <property type="entry name" value="HTH_9"/>
    <property type="match status" value="1"/>
</dbReference>
<dbReference type="InterPro" id="IPR036388">
    <property type="entry name" value="WH-like_DNA-bd_sf"/>
</dbReference>
<evidence type="ECO:0000256" key="2">
    <source>
        <dbReference type="ARBA" id="ARBA00006835"/>
    </source>
</evidence>
<feature type="domain" description="RNA polymerase III Rpc82 C -terminal" evidence="11">
    <location>
        <begin position="162"/>
        <end position="498"/>
    </location>
</feature>
<dbReference type="SUPFAM" id="SSF46785">
    <property type="entry name" value="Winged helix' DNA-binding domain"/>
    <property type="match status" value="2"/>
</dbReference>
<evidence type="ECO:0000256" key="6">
    <source>
        <dbReference type="ARBA" id="ARBA00023163"/>
    </source>
</evidence>
<dbReference type="InterPro" id="IPR013197">
    <property type="entry name" value="RNA_pol_III_RPC82-rel_HTH"/>
</dbReference>
<evidence type="ECO:0000259" key="11">
    <source>
        <dbReference type="Pfam" id="PF05645"/>
    </source>
</evidence>
<evidence type="ECO:0000256" key="3">
    <source>
        <dbReference type="ARBA" id="ARBA00011206"/>
    </source>
</evidence>
<evidence type="ECO:0000256" key="5">
    <source>
        <dbReference type="ARBA" id="ARBA00022478"/>
    </source>
</evidence>
<dbReference type="InterPro" id="IPR036390">
    <property type="entry name" value="WH_DNA-bd_sf"/>
</dbReference>
<sequence length="667" mass="75534">MSRYASELCVLLVDDVYGELTSRILQVLLREGRLSIPALLRHTGLSPRLVKHGLAVLLQQQLVFWYTSAGDSTVYEANTAVAYNLVRAGKYVQIAEEQLGQFAGAVISNLLLLGHARVGDLVQAYGISSKDRQPLSNGSSSTTEHNVKNHVTLESVHMTLDDLLRVGLVSLVNESHFRSDADNRIEAGKMVPAPEYFKNKTKRENEEQREMAILQKLEEWKYPTAPKKEEVEIVQKGKKRRLEDPKDSQVAKRQRPYLPLADKVVGTAGTAGAPRFGHTGALDNDIILHVNHDKFAAIMRNRSLVALVDQSICKSTAKVYAEVLMRLEPKVRDCKEELETPDFGDGPGLHALPQVSTDDIVGALKESTDLANAFGKIDASRVNLTQNDHPKRRRKKKEPDSEDEAMRDGDASPDEDEDYSDSEEILTSVSSDSEEANGEAEYNPNPSNKLKNSEDSQLNTIRDHLLLLAQHPYQFLHHFPETPTLPERWTVHFPPLMAHVTRHTLLQTITSRYGLHAARLTRLLSEKGKVDEKNLCSLSLLNQKSMRSYLTTLHQSGMIQLQEVPRDNSRNPQRTLYLWFFDVERCKAKMLQETYKTMARCLQRVRVEGEKVKSTVEKASRSDVIGREEEFLGVQEREALRKWREVEEKIWGEVARLDDMVAIMRDF</sequence>
<dbReference type="Proteomes" id="UP001590951">
    <property type="component" value="Unassembled WGS sequence"/>
</dbReference>
<evidence type="ECO:0000256" key="8">
    <source>
        <dbReference type="ARBA" id="ARBA00025127"/>
    </source>
</evidence>
<dbReference type="PANTHER" id="PTHR12949">
    <property type="entry name" value="RNA POLYMERASE III DNA DIRECTED -RELATED"/>
    <property type="match status" value="1"/>
</dbReference>
<feature type="compositionally biased region" description="Acidic residues" evidence="10">
    <location>
        <begin position="411"/>
        <end position="424"/>
    </location>
</feature>
<comment type="similarity">
    <text evidence="2 9">Belongs to the RNA polymerase beta chain family.</text>
</comment>
<evidence type="ECO:0000256" key="1">
    <source>
        <dbReference type="ARBA" id="ARBA00004123"/>
    </source>
</evidence>
<feature type="region of interest" description="Disordered" evidence="10">
    <location>
        <begin position="228"/>
        <end position="252"/>
    </location>
</feature>
<comment type="subunit">
    <text evidence="3 9">Component of the RNA polymerase III (Pol III) complex consisting of 17 subunits.</text>
</comment>
<dbReference type="InterPro" id="IPR008806">
    <property type="entry name" value="RNA_pol_III_Rpc82_C"/>
</dbReference>
<evidence type="ECO:0000313" key="15">
    <source>
        <dbReference type="Proteomes" id="UP001590951"/>
    </source>
</evidence>
<dbReference type="PANTHER" id="PTHR12949:SF0">
    <property type="entry name" value="DNA-DIRECTED RNA POLYMERASE III SUBUNIT RPC3"/>
    <property type="match status" value="1"/>
</dbReference>
<comment type="function">
    <text evidence="8 9">DNA-dependent RNA polymerase catalyzes the transcription of DNA into RNA using the four ribonucleoside triphosphates as substrates. Specific core component of RNA polymerase III which synthesizes small RNAs, such as 5S rRNA and tRNAs.</text>
</comment>
<dbReference type="Gene3D" id="1.10.10.10">
    <property type="entry name" value="Winged helix-like DNA-binding domain superfamily/Winged helix DNA-binding domain"/>
    <property type="match status" value="2"/>
</dbReference>
<dbReference type="Pfam" id="PF05645">
    <property type="entry name" value="RNA_pol_Rpc82"/>
    <property type="match status" value="1"/>
</dbReference>
<feature type="domain" description="RNA polymerase III subunit RPC82-related helix-turn-helix" evidence="12">
    <location>
        <begin position="7"/>
        <end position="65"/>
    </location>
</feature>
<protein>
    <recommendedName>
        <fullName evidence="4 9">DNA-directed RNA polymerase III subunit RPC3</fullName>
        <shortName evidence="9">RNA polymerase III subunit C3</shortName>
    </recommendedName>
</protein>
<evidence type="ECO:0000259" key="12">
    <source>
        <dbReference type="Pfam" id="PF08221"/>
    </source>
</evidence>
<evidence type="ECO:0000256" key="10">
    <source>
        <dbReference type="SAM" id="MobiDB-lite"/>
    </source>
</evidence>
<evidence type="ECO:0000256" key="4">
    <source>
        <dbReference type="ARBA" id="ARBA00016689"/>
    </source>
</evidence>
<keyword evidence="7 9" id="KW-0539">Nucleus</keyword>
<keyword evidence="5 9" id="KW-0240">DNA-directed RNA polymerase</keyword>
<comment type="caution">
    <text evidence="14">The sequence shown here is derived from an EMBL/GenBank/DDBJ whole genome shotgun (WGS) entry which is preliminary data.</text>
</comment>
<reference evidence="14 15" key="1">
    <citation type="submission" date="2024-09" db="EMBL/GenBank/DDBJ databases">
        <title>Rethinking Asexuality: The Enigmatic Case of Functional Sexual Genes in Lepraria (Stereocaulaceae).</title>
        <authorList>
            <person name="Doellman M."/>
            <person name="Sun Y."/>
            <person name="Barcenas-Pena A."/>
            <person name="Lumbsch H.T."/>
            <person name="Grewe F."/>
        </authorList>
    </citation>
    <scope>NUCLEOTIDE SEQUENCE [LARGE SCALE GENOMIC DNA]</scope>
    <source>
        <strain evidence="14 15">Grewe 0041</strain>
    </source>
</reference>
<evidence type="ECO:0000256" key="9">
    <source>
        <dbReference type="RuleBase" id="RU367076"/>
    </source>
</evidence>
<comment type="subcellular location">
    <subcellularLocation>
        <location evidence="1 9">Nucleus</location>
    </subcellularLocation>
</comment>
<evidence type="ECO:0000313" key="14">
    <source>
        <dbReference type="EMBL" id="KAL2057876.1"/>
    </source>
</evidence>
<keyword evidence="6 9" id="KW-0804">Transcription</keyword>
<dbReference type="InterPro" id="IPR039748">
    <property type="entry name" value="RPC3"/>
</dbReference>
<dbReference type="Pfam" id="PF22536">
    <property type="entry name" value="WHD_POLR3C"/>
    <property type="match status" value="1"/>
</dbReference>
<feature type="domain" description="DNA-directed RNA polymerase III subunit RPC3 winged-helix" evidence="13">
    <location>
        <begin position="508"/>
        <end position="580"/>
    </location>
</feature>
<dbReference type="InterPro" id="IPR055207">
    <property type="entry name" value="POLR3C_WHD"/>
</dbReference>
<name>A0ABR4BLH1_9LECA</name>
<dbReference type="EMBL" id="JBHFEH010000003">
    <property type="protein sequence ID" value="KAL2057876.1"/>
    <property type="molecule type" value="Genomic_DNA"/>
</dbReference>
<proteinExistence type="inferred from homology"/>
<keyword evidence="15" id="KW-1185">Reference proteome</keyword>
<feature type="region of interest" description="Disordered" evidence="10">
    <location>
        <begin position="381"/>
        <end position="455"/>
    </location>
</feature>
<accession>A0ABR4BLH1</accession>
<organism evidence="14 15">
    <name type="scientific">Lepraria finkii</name>
    <dbReference type="NCBI Taxonomy" id="1340010"/>
    <lineage>
        <taxon>Eukaryota</taxon>
        <taxon>Fungi</taxon>
        <taxon>Dikarya</taxon>
        <taxon>Ascomycota</taxon>
        <taxon>Pezizomycotina</taxon>
        <taxon>Lecanoromycetes</taxon>
        <taxon>OSLEUM clade</taxon>
        <taxon>Lecanoromycetidae</taxon>
        <taxon>Lecanorales</taxon>
        <taxon>Lecanorineae</taxon>
        <taxon>Stereocaulaceae</taxon>
        <taxon>Lepraria</taxon>
    </lineage>
</organism>
<gene>
    <name evidence="14" type="ORF">ABVK25_001493</name>
</gene>
<evidence type="ECO:0000259" key="13">
    <source>
        <dbReference type="Pfam" id="PF22536"/>
    </source>
</evidence>
<feature type="compositionally biased region" description="Polar residues" evidence="10">
    <location>
        <begin position="444"/>
        <end position="455"/>
    </location>
</feature>